<keyword evidence="1" id="KW-0812">Transmembrane</keyword>
<dbReference type="AlphaFoldDB" id="A0A2H3E8K3"/>
<dbReference type="Proteomes" id="UP000217790">
    <property type="component" value="Unassembled WGS sequence"/>
</dbReference>
<gene>
    <name evidence="2" type="ORF">ARMGADRAFT_1008545</name>
</gene>
<sequence>MSATSPVIPMIGSLFIPTEQIAWGGTIMAKIQMRKRRVREYRVLGSTLGRKLRISSENVVIRRRTVCV</sequence>
<keyword evidence="3" id="KW-1185">Reference proteome</keyword>
<protein>
    <submittedName>
        <fullName evidence="2">Uncharacterized protein</fullName>
    </submittedName>
</protein>
<keyword evidence="1" id="KW-1133">Transmembrane helix</keyword>
<accession>A0A2H3E8K3</accession>
<reference evidence="3" key="1">
    <citation type="journal article" date="2017" name="Nat. Ecol. Evol.">
        <title>Genome expansion and lineage-specific genetic innovations in the forest pathogenic fungi Armillaria.</title>
        <authorList>
            <person name="Sipos G."/>
            <person name="Prasanna A.N."/>
            <person name="Walter M.C."/>
            <person name="O'Connor E."/>
            <person name="Balint B."/>
            <person name="Krizsan K."/>
            <person name="Kiss B."/>
            <person name="Hess J."/>
            <person name="Varga T."/>
            <person name="Slot J."/>
            <person name="Riley R."/>
            <person name="Boka B."/>
            <person name="Rigling D."/>
            <person name="Barry K."/>
            <person name="Lee J."/>
            <person name="Mihaltcheva S."/>
            <person name="LaButti K."/>
            <person name="Lipzen A."/>
            <person name="Waldron R."/>
            <person name="Moloney N.M."/>
            <person name="Sperisen C."/>
            <person name="Kredics L."/>
            <person name="Vagvoelgyi C."/>
            <person name="Patrignani A."/>
            <person name="Fitzpatrick D."/>
            <person name="Nagy I."/>
            <person name="Doyle S."/>
            <person name="Anderson J.B."/>
            <person name="Grigoriev I.V."/>
            <person name="Gueldener U."/>
            <person name="Muensterkoetter M."/>
            <person name="Nagy L.G."/>
        </authorList>
    </citation>
    <scope>NUCLEOTIDE SEQUENCE [LARGE SCALE GENOMIC DNA]</scope>
    <source>
        <strain evidence="3">Ar21-2</strain>
    </source>
</reference>
<evidence type="ECO:0000313" key="3">
    <source>
        <dbReference type="Proteomes" id="UP000217790"/>
    </source>
</evidence>
<organism evidence="2 3">
    <name type="scientific">Armillaria gallica</name>
    <name type="common">Bulbous honey fungus</name>
    <name type="synonym">Armillaria bulbosa</name>
    <dbReference type="NCBI Taxonomy" id="47427"/>
    <lineage>
        <taxon>Eukaryota</taxon>
        <taxon>Fungi</taxon>
        <taxon>Dikarya</taxon>
        <taxon>Basidiomycota</taxon>
        <taxon>Agaricomycotina</taxon>
        <taxon>Agaricomycetes</taxon>
        <taxon>Agaricomycetidae</taxon>
        <taxon>Agaricales</taxon>
        <taxon>Marasmiineae</taxon>
        <taxon>Physalacriaceae</taxon>
        <taxon>Armillaria</taxon>
    </lineage>
</organism>
<dbReference type="InParanoid" id="A0A2H3E8K3"/>
<dbReference type="OrthoDB" id="2968363at2759"/>
<keyword evidence="1" id="KW-0472">Membrane</keyword>
<evidence type="ECO:0000313" key="2">
    <source>
        <dbReference type="EMBL" id="PBL00053.1"/>
    </source>
</evidence>
<feature type="transmembrane region" description="Helical" evidence="1">
    <location>
        <begin position="6"/>
        <end position="29"/>
    </location>
</feature>
<feature type="non-terminal residue" evidence="2">
    <location>
        <position position="1"/>
    </location>
</feature>
<evidence type="ECO:0000256" key="1">
    <source>
        <dbReference type="SAM" id="Phobius"/>
    </source>
</evidence>
<name>A0A2H3E8K3_ARMGA</name>
<proteinExistence type="predicted"/>
<dbReference type="EMBL" id="KZ293647">
    <property type="protein sequence ID" value="PBL00053.1"/>
    <property type="molecule type" value="Genomic_DNA"/>
</dbReference>